<name>A0A0G1C350_9BACT</name>
<comment type="caution">
    <text evidence="2">The sequence shown here is derived from an EMBL/GenBank/DDBJ whole genome shotgun (WGS) entry which is preliminary data.</text>
</comment>
<dbReference type="PANTHER" id="PTHR43317">
    <property type="entry name" value="THERMOSPERMINE SYNTHASE ACAULIS5"/>
    <property type="match status" value="1"/>
</dbReference>
<reference evidence="2 3" key="1">
    <citation type="journal article" date="2015" name="Nature">
        <title>rRNA introns, odd ribosomes, and small enigmatic genomes across a large radiation of phyla.</title>
        <authorList>
            <person name="Brown C.T."/>
            <person name="Hug L.A."/>
            <person name="Thomas B.C."/>
            <person name="Sharon I."/>
            <person name="Castelle C.J."/>
            <person name="Singh A."/>
            <person name="Wilkins M.J."/>
            <person name="Williams K.H."/>
            <person name="Banfield J.F."/>
        </authorList>
    </citation>
    <scope>NUCLEOTIDE SEQUENCE [LARGE SCALE GENOMIC DNA]</scope>
</reference>
<dbReference type="CDD" id="cd02440">
    <property type="entry name" value="AdoMet_MTases"/>
    <property type="match status" value="1"/>
</dbReference>
<dbReference type="EMBL" id="LCEW01000020">
    <property type="protein sequence ID" value="KKS79997.1"/>
    <property type="molecule type" value="Genomic_DNA"/>
</dbReference>
<proteinExistence type="predicted"/>
<dbReference type="InterPro" id="IPR029063">
    <property type="entry name" value="SAM-dependent_MTases_sf"/>
</dbReference>
<sequence length="219" mass="25346">MRQWLKNFLIPYPIKQYRSPINGLIEVIMTFNQPRLIIDGIVQSGGLLRKIWEKAIKIIKKTDHKINQVLIIGLGCGDCTFQVQKFFPDAQMTGVEIDAKVVEAAECYFNLATVKNLKIAVEEGGKFVEKLTLRKNKTKFDLVIIDAYLGKIMPRQFRTKKFFINLTKILTHNGVVVYNHLFFGEHKQKAKYFIKEMEKVFGRITLARTASNLLIFGWF</sequence>
<dbReference type="STRING" id="1618369.UV54_C0020G0004"/>
<dbReference type="Pfam" id="PF01564">
    <property type="entry name" value="Spermine_synth"/>
    <property type="match status" value="1"/>
</dbReference>
<keyword evidence="1" id="KW-0620">Polyamine biosynthesis</keyword>
<gene>
    <name evidence="2" type="ORF">UV54_C0020G0004</name>
</gene>
<dbReference type="GO" id="GO:0010487">
    <property type="term" value="F:thermospermine synthase activity"/>
    <property type="evidence" value="ECO:0007669"/>
    <property type="project" value="TreeGrafter"/>
</dbReference>
<organism evidence="2 3">
    <name type="scientific">Candidatus Beckwithbacteria bacterium GW2011_GWA2_43_10</name>
    <dbReference type="NCBI Taxonomy" id="1618369"/>
    <lineage>
        <taxon>Bacteria</taxon>
        <taxon>Candidatus Beckwithiibacteriota</taxon>
    </lineage>
</organism>
<evidence type="ECO:0000313" key="3">
    <source>
        <dbReference type="Proteomes" id="UP000034213"/>
    </source>
</evidence>
<dbReference type="SUPFAM" id="SSF53335">
    <property type="entry name" value="S-adenosyl-L-methionine-dependent methyltransferases"/>
    <property type="match status" value="1"/>
</dbReference>
<protein>
    <recommendedName>
        <fullName evidence="4">PABS domain-containing protein</fullName>
    </recommendedName>
</protein>
<accession>A0A0G1C350</accession>
<evidence type="ECO:0000313" key="2">
    <source>
        <dbReference type="EMBL" id="KKS79997.1"/>
    </source>
</evidence>
<evidence type="ECO:0008006" key="4">
    <source>
        <dbReference type="Google" id="ProtNLM"/>
    </source>
</evidence>
<evidence type="ECO:0000256" key="1">
    <source>
        <dbReference type="ARBA" id="ARBA00023115"/>
    </source>
</evidence>
<dbReference type="PANTHER" id="PTHR43317:SF1">
    <property type="entry name" value="THERMOSPERMINE SYNTHASE ACAULIS5"/>
    <property type="match status" value="1"/>
</dbReference>
<dbReference type="GO" id="GO:0006596">
    <property type="term" value="P:polyamine biosynthetic process"/>
    <property type="evidence" value="ECO:0007669"/>
    <property type="project" value="UniProtKB-KW"/>
</dbReference>
<dbReference type="Gene3D" id="3.40.50.150">
    <property type="entry name" value="Vaccinia Virus protein VP39"/>
    <property type="match status" value="1"/>
</dbReference>
<dbReference type="Proteomes" id="UP000034213">
    <property type="component" value="Unassembled WGS sequence"/>
</dbReference>
<dbReference type="AlphaFoldDB" id="A0A0G1C350"/>